<comment type="caution">
    <text evidence="1">The sequence shown here is derived from an EMBL/GenBank/DDBJ whole genome shotgun (WGS) entry which is preliminary data.</text>
</comment>
<evidence type="ECO:0000313" key="1">
    <source>
        <dbReference type="EMBL" id="KAJ9614170.1"/>
    </source>
</evidence>
<keyword evidence="2" id="KW-1185">Reference proteome</keyword>
<dbReference type="Proteomes" id="UP001172673">
    <property type="component" value="Unassembled WGS sequence"/>
</dbReference>
<gene>
    <name evidence="1" type="ORF">H2200_002306</name>
</gene>
<name>A0AA38XIM1_9EURO</name>
<organism evidence="1 2">
    <name type="scientific">Cladophialophora chaetospira</name>
    <dbReference type="NCBI Taxonomy" id="386627"/>
    <lineage>
        <taxon>Eukaryota</taxon>
        <taxon>Fungi</taxon>
        <taxon>Dikarya</taxon>
        <taxon>Ascomycota</taxon>
        <taxon>Pezizomycotina</taxon>
        <taxon>Eurotiomycetes</taxon>
        <taxon>Chaetothyriomycetidae</taxon>
        <taxon>Chaetothyriales</taxon>
        <taxon>Herpotrichiellaceae</taxon>
        <taxon>Cladophialophora</taxon>
    </lineage>
</organism>
<dbReference type="AlphaFoldDB" id="A0AA38XIM1"/>
<reference evidence="1" key="1">
    <citation type="submission" date="2022-10" db="EMBL/GenBank/DDBJ databases">
        <title>Culturing micro-colonial fungi from biological soil crusts in the Mojave desert and describing Neophaeococcomyces mojavensis, and introducing the new genera and species Taxawa tesnikishii.</title>
        <authorList>
            <person name="Kurbessoian T."/>
            <person name="Stajich J.E."/>
        </authorList>
    </citation>
    <scope>NUCLEOTIDE SEQUENCE</scope>
    <source>
        <strain evidence="1">TK_41</strain>
    </source>
</reference>
<sequence length="211" mass="23583">MLNIFARECEPTLYDIGNLQIAGITFGTLVWMTHFTLLLEMSGAAPPALADEATPLQGDPPVAMVQETMALGINNSVLTGTDEAVPVLARTLTLGVDQRQAHEAARLEEEPSEASVAPQEILPDTDNRARNISRTCRLFSFRPPRSLISPYRVDLDEILDVFAIERLFYRSDEKTWFGWLCAKSASKYRLQVIVKAEHTPSHDSRYAAQRH</sequence>
<protein>
    <submittedName>
        <fullName evidence="1">Uncharacterized protein</fullName>
    </submittedName>
</protein>
<evidence type="ECO:0000313" key="2">
    <source>
        <dbReference type="Proteomes" id="UP001172673"/>
    </source>
</evidence>
<dbReference type="EMBL" id="JAPDRK010000003">
    <property type="protein sequence ID" value="KAJ9614170.1"/>
    <property type="molecule type" value="Genomic_DNA"/>
</dbReference>
<accession>A0AA38XIM1</accession>
<proteinExistence type="predicted"/>